<organism evidence="4 5">
    <name type="scientific">Heterorhabditis bacteriophora</name>
    <name type="common">Entomopathogenic nematode worm</name>
    <dbReference type="NCBI Taxonomy" id="37862"/>
    <lineage>
        <taxon>Eukaryota</taxon>
        <taxon>Metazoa</taxon>
        <taxon>Ecdysozoa</taxon>
        <taxon>Nematoda</taxon>
        <taxon>Chromadorea</taxon>
        <taxon>Rhabditida</taxon>
        <taxon>Rhabditina</taxon>
        <taxon>Rhabditomorpha</taxon>
        <taxon>Strongyloidea</taxon>
        <taxon>Heterorhabditidae</taxon>
        <taxon>Heterorhabditis</taxon>
    </lineage>
</organism>
<dbReference type="Gene3D" id="3.40.50.300">
    <property type="entry name" value="P-loop containing nucleotide triphosphate hydrolases"/>
    <property type="match status" value="1"/>
</dbReference>
<dbReference type="NCBIfam" id="TIGR00231">
    <property type="entry name" value="small_GTP"/>
    <property type="match status" value="1"/>
</dbReference>
<dbReference type="SMART" id="SM00174">
    <property type="entry name" value="RHO"/>
    <property type="match status" value="1"/>
</dbReference>
<evidence type="ECO:0000256" key="2">
    <source>
        <dbReference type="ARBA" id="ARBA00022741"/>
    </source>
</evidence>
<dbReference type="PANTHER" id="PTHR47978">
    <property type="match status" value="1"/>
</dbReference>
<dbReference type="PROSITE" id="PS51421">
    <property type="entry name" value="RAS"/>
    <property type="match status" value="1"/>
</dbReference>
<dbReference type="GO" id="GO:0005525">
    <property type="term" value="F:GTP binding"/>
    <property type="evidence" value="ECO:0007669"/>
    <property type="project" value="InterPro"/>
</dbReference>
<proteinExistence type="inferred from homology"/>
<dbReference type="InterPro" id="IPR001806">
    <property type="entry name" value="Small_GTPase"/>
</dbReference>
<name>A0A1I7XDL3_HETBA</name>
<keyword evidence="4" id="KW-1185">Reference proteome</keyword>
<protein>
    <submittedName>
        <fullName evidence="5">Ras family protein</fullName>
    </submittedName>
</protein>
<comment type="similarity">
    <text evidence="1">Belongs to the small GTPase superfamily. Rab family.</text>
</comment>
<dbReference type="Proteomes" id="UP000095283">
    <property type="component" value="Unplaced"/>
</dbReference>
<evidence type="ECO:0000256" key="1">
    <source>
        <dbReference type="ARBA" id="ARBA00006270"/>
    </source>
</evidence>
<dbReference type="SUPFAM" id="SSF52540">
    <property type="entry name" value="P-loop containing nucleoside triphosphate hydrolases"/>
    <property type="match status" value="1"/>
</dbReference>
<dbReference type="SMART" id="SM00173">
    <property type="entry name" value="RAS"/>
    <property type="match status" value="1"/>
</dbReference>
<feature type="region of interest" description="Disordered" evidence="3">
    <location>
        <begin position="47"/>
        <end position="69"/>
    </location>
</feature>
<dbReference type="AlphaFoldDB" id="A0A1I7XDL3"/>
<dbReference type="InterPro" id="IPR005225">
    <property type="entry name" value="Small_GTP-bd"/>
</dbReference>
<evidence type="ECO:0000256" key="3">
    <source>
        <dbReference type="SAM" id="MobiDB-lite"/>
    </source>
</evidence>
<evidence type="ECO:0000313" key="4">
    <source>
        <dbReference type="Proteomes" id="UP000095283"/>
    </source>
</evidence>
<dbReference type="Pfam" id="PF00071">
    <property type="entry name" value="Ras"/>
    <property type="match status" value="1"/>
</dbReference>
<keyword evidence="2" id="KW-0547">Nucleotide-binding</keyword>
<sequence>MSDDEVDQIAEEVVLKIVVCGDGSSGKTSICTRFAKDDFDRTYYQRDVDAQKDTPNRTRDTTETQEQLTGVGCADNEARQTVWDIGGQSIAGEMIDKYIYGSHAAMIVYDVTNISSFDNCQDWLNVIRRVTKTQEKPPNIVLVGNKVDEERLRKVSVDVHCSFARQHDLKAFYVSAKTGDSVLMTFRQVAADVLKIVLTRVDQEADIVIVQGEVAHDVREPRKRTVDQSRSTAVCSIQ</sequence>
<evidence type="ECO:0000313" key="5">
    <source>
        <dbReference type="WBParaSite" id="Hba_15439"/>
    </source>
</evidence>
<feature type="compositionally biased region" description="Basic and acidic residues" evidence="3">
    <location>
        <begin position="47"/>
        <end position="62"/>
    </location>
</feature>
<reference evidence="5" key="1">
    <citation type="submission" date="2016-11" db="UniProtKB">
        <authorList>
            <consortium name="WormBaseParasite"/>
        </authorList>
    </citation>
    <scope>IDENTIFICATION</scope>
</reference>
<dbReference type="GO" id="GO:0003924">
    <property type="term" value="F:GTPase activity"/>
    <property type="evidence" value="ECO:0007669"/>
    <property type="project" value="InterPro"/>
</dbReference>
<dbReference type="SMART" id="SM00175">
    <property type="entry name" value="RAB"/>
    <property type="match status" value="1"/>
</dbReference>
<accession>A0A1I7XDL3</accession>
<dbReference type="PRINTS" id="PR00449">
    <property type="entry name" value="RASTRNSFRMNG"/>
</dbReference>
<dbReference type="WBParaSite" id="Hba_15439">
    <property type="protein sequence ID" value="Hba_15439"/>
    <property type="gene ID" value="Hba_15439"/>
</dbReference>
<dbReference type="PROSITE" id="PS51419">
    <property type="entry name" value="RAB"/>
    <property type="match status" value="1"/>
</dbReference>
<dbReference type="InterPro" id="IPR027417">
    <property type="entry name" value="P-loop_NTPase"/>
</dbReference>